<dbReference type="InterPro" id="IPR053916">
    <property type="entry name" value="DUF6978"/>
</dbReference>
<evidence type="ECO:0000313" key="1">
    <source>
        <dbReference type="EMBL" id="QYA32262.1"/>
    </source>
</evidence>
<accession>A0AAT9P4G4</accession>
<dbReference type="Pfam" id="PF22398">
    <property type="entry name" value="DUF6978"/>
    <property type="match status" value="1"/>
</dbReference>
<sequence length="148" mass="17460">MPHNLDLNDLDDLTIHNLIKELKDRNNIIDPNILQSHFGRVDERCSILSDNNKIEYTLKIYRGNREPERFTVYIFFKETKHCLVRIDTQAGRHVNPDGSLAPKSHMHIYDNRYEKKDSVGIPIDIKNFPVVDNLFDVYKSFLKYTNIK</sequence>
<gene>
    <name evidence="1" type="ORF">KYI10_07665</name>
</gene>
<reference evidence="1" key="1">
    <citation type="submission" date="2021-07" db="EMBL/GenBank/DDBJ databases">
        <title>Prevalence and characterization of methicillin-resistant Macrococcus spp. in food producing animals and meat in Switzerland in 2019.</title>
        <authorList>
            <person name="Keller J.E."/>
            <person name="Schwendener S."/>
            <person name="Neuenschwander J."/>
            <person name="Overesch G."/>
            <person name="Perreten V."/>
        </authorList>
    </citation>
    <scope>NUCLEOTIDE SEQUENCE</scope>
    <source>
        <strain evidence="1">19Msa1099</strain>
    </source>
</reference>
<proteinExistence type="predicted"/>
<name>A0AAT9P4G4_9STAP</name>
<dbReference type="EMBL" id="CP079955">
    <property type="protein sequence ID" value="QYA32262.1"/>
    <property type="molecule type" value="Genomic_DNA"/>
</dbReference>
<protein>
    <submittedName>
        <fullName evidence="1">Uncharacterized protein</fullName>
    </submittedName>
</protein>
<organism evidence="1">
    <name type="scientific">Macrococcus psychrotolerans</name>
    <dbReference type="NCBI Taxonomy" id="3039389"/>
    <lineage>
        <taxon>Bacteria</taxon>
        <taxon>Bacillati</taxon>
        <taxon>Bacillota</taxon>
        <taxon>Bacilli</taxon>
        <taxon>Bacillales</taxon>
        <taxon>Staphylococcaceae</taxon>
        <taxon>Macrococcus</taxon>
    </lineage>
</organism>
<dbReference type="AlphaFoldDB" id="A0AAT9P4G4"/>